<feature type="non-terminal residue" evidence="1">
    <location>
        <position position="49"/>
    </location>
</feature>
<dbReference type="Proteomes" id="UP000789920">
    <property type="component" value="Unassembled WGS sequence"/>
</dbReference>
<feature type="non-terminal residue" evidence="1">
    <location>
        <position position="1"/>
    </location>
</feature>
<evidence type="ECO:0000313" key="2">
    <source>
        <dbReference type="Proteomes" id="UP000789920"/>
    </source>
</evidence>
<keyword evidence="2" id="KW-1185">Reference proteome</keyword>
<organism evidence="1 2">
    <name type="scientific">Racocetra persica</name>
    <dbReference type="NCBI Taxonomy" id="160502"/>
    <lineage>
        <taxon>Eukaryota</taxon>
        <taxon>Fungi</taxon>
        <taxon>Fungi incertae sedis</taxon>
        <taxon>Mucoromycota</taxon>
        <taxon>Glomeromycotina</taxon>
        <taxon>Glomeromycetes</taxon>
        <taxon>Diversisporales</taxon>
        <taxon>Gigasporaceae</taxon>
        <taxon>Racocetra</taxon>
    </lineage>
</organism>
<reference evidence="1" key="1">
    <citation type="submission" date="2021-06" db="EMBL/GenBank/DDBJ databases">
        <authorList>
            <person name="Kallberg Y."/>
            <person name="Tangrot J."/>
            <person name="Rosling A."/>
        </authorList>
    </citation>
    <scope>NUCLEOTIDE SEQUENCE</scope>
    <source>
        <strain evidence="1">MA461A</strain>
    </source>
</reference>
<evidence type="ECO:0000313" key="1">
    <source>
        <dbReference type="EMBL" id="CAG8823467.1"/>
    </source>
</evidence>
<dbReference type="EMBL" id="CAJVQC010087581">
    <property type="protein sequence ID" value="CAG8823467.1"/>
    <property type="molecule type" value="Genomic_DNA"/>
</dbReference>
<protein>
    <submittedName>
        <fullName evidence="1">33800_t:CDS:1</fullName>
    </submittedName>
</protein>
<sequence length="49" mass="5442">FPDRAIGASSRKDLVGPKGVPIFGNFFSFIKKKSYIQFSQELGDKYGSL</sequence>
<name>A0ACA9S2L5_9GLOM</name>
<accession>A0ACA9S2L5</accession>
<comment type="caution">
    <text evidence="1">The sequence shown here is derived from an EMBL/GenBank/DDBJ whole genome shotgun (WGS) entry which is preliminary data.</text>
</comment>
<proteinExistence type="predicted"/>
<gene>
    <name evidence="1" type="ORF">RPERSI_LOCUS26025</name>
</gene>